<dbReference type="Proteomes" id="UP001501867">
    <property type="component" value="Unassembled WGS sequence"/>
</dbReference>
<organism evidence="2 3">
    <name type="scientific">Streptomyces polychromogenes</name>
    <dbReference type="NCBI Taxonomy" id="67342"/>
    <lineage>
        <taxon>Bacteria</taxon>
        <taxon>Bacillati</taxon>
        <taxon>Actinomycetota</taxon>
        <taxon>Actinomycetes</taxon>
        <taxon>Kitasatosporales</taxon>
        <taxon>Streptomycetaceae</taxon>
        <taxon>Streptomyces</taxon>
    </lineage>
</organism>
<proteinExistence type="predicted"/>
<protein>
    <submittedName>
        <fullName evidence="2">Uncharacterized protein</fullName>
    </submittedName>
</protein>
<feature type="region of interest" description="Disordered" evidence="1">
    <location>
        <begin position="1"/>
        <end position="74"/>
    </location>
</feature>
<evidence type="ECO:0000313" key="3">
    <source>
        <dbReference type="Proteomes" id="UP001501867"/>
    </source>
</evidence>
<evidence type="ECO:0000256" key="1">
    <source>
        <dbReference type="SAM" id="MobiDB-lite"/>
    </source>
</evidence>
<name>A0ABP3FRL3_9ACTN</name>
<gene>
    <name evidence="2" type="ORF">GCM10010302_71730</name>
</gene>
<evidence type="ECO:0000313" key="2">
    <source>
        <dbReference type="EMBL" id="GAA0322194.1"/>
    </source>
</evidence>
<accession>A0ABP3FRL3</accession>
<feature type="compositionally biased region" description="Low complexity" evidence="1">
    <location>
        <begin position="24"/>
        <end position="34"/>
    </location>
</feature>
<reference evidence="3" key="1">
    <citation type="journal article" date="2019" name="Int. J. Syst. Evol. Microbiol.">
        <title>The Global Catalogue of Microorganisms (GCM) 10K type strain sequencing project: providing services to taxonomists for standard genome sequencing and annotation.</title>
        <authorList>
            <consortium name="The Broad Institute Genomics Platform"/>
            <consortium name="The Broad Institute Genome Sequencing Center for Infectious Disease"/>
            <person name="Wu L."/>
            <person name="Ma J."/>
        </authorList>
    </citation>
    <scope>NUCLEOTIDE SEQUENCE [LARGE SCALE GENOMIC DNA]</scope>
    <source>
        <strain evidence="3">JCM 4505</strain>
    </source>
</reference>
<dbReference type="EMBL" id="BAAABV010000030">
    <property type="protein sequence ID" value="GAA0322194.1"/>
    <property type="molecule type" value="Genomic_DNA"/>
</dbReference>
<sequence length="74" mass="7619">MVRVRPQVASQRGQIRKAVRCMDPPGAARRAGAPSIPTGRDGGEGVADARSAAKGRPAGEGSVPGRGQSRTRAR</sequence>
<comment type="caution">
    <text evidence="2">The sequence shown here is derived from an EMBL/GenBank/DDBJ whole genome shotgun (WGS) entry which is preliminary data.</text>
</comment>
<keyword evidence="3" id="KW-1185">Reference proteome</keyword>